<dbReference type="GeneID" id="84899030"/>
<keyword evidence="1" id="KW-0732">Signal</keyword>
<evidence type="ECO:0000256" key="1">
    <source>
        <dbReference type="SAM" id="SignalP"/>
    </source>
</evidence>
<dbReference type="Proteomes" id="UP000248314">
    <property type="component" value="Unassembled WGS sequence"/>
</dbReference>
<dbReference type="AlphaFoldDB" id="A0A318I580"/>
<dbReference type="EMBL" id="QJJX01000051">
    <property type="protein sequence ID" value="PXX17930.1"/>
    <property type="molecule type" value="Genomic_DNA"/>
</dbReference>
<feature type="signal peptide" evidence="1">
    <location>
        <begin position="1"/>
        <end position="24"/>
    </location>
</feature>
<reference evidence="2 3" key="1">
    <citation type="submission" date="2018-05" db="EMBL/GenBank/DDBJ databases">
        <title>Genomic Encyclopedia of Type Strains, Phase I: the one thousand microbial genomes (KMG-I) project.</title>
        <authorList>
            <person name="Kyrpides N."/>
        </authorList>
    </citation>
    <scope>NUCLEOTIDE SEQUENCE [LARGE SCALE GENOMIC DNA]</scope>
    <source>
        <strain evidence="2 3">DSM 15611</strain>
    </source>
</reference>
<gene>
    <name evidence="2" type="ORF">EJ73_02626</name>
</gene>
<sequence>MRKLYGKAIALLLTCICCTLTLHAENIDLTKLLPKGKSNMGRSVTSINGEHVLLVFSKGEGKTTPSNYGYVRLYNGNAMTLKAEKTIKKITCHFLKSSKEPIPEKDEVNITNGTLDKDNVWKGSAKEMSFYFYPPKGKTFALESVEVDYEEEGGQPDTKPDENKPKTEEIITDIVSFKKMEDNKVATLSLNNATVLGCNGMELFVEDNTALIRMLLTESGSWQRGDVVSCEVRGAYEDNAGLPTIKRIEKMSIKKISRKKIEAIYVASEQLSTHINKWVRTTFVPNKNVQLANLSTGAKCQVYDGAEVECEAIVAKQGSTLLLYPITSQDVTINFYDDKTNIYGDAQNVNINIKHSLKQEVYNTLSLPVTLTDAEVKAVFGKTTIVATFVEVKGEEVIFQHTYNGMLAGEAYLVKPQTDMETIFIPQTRVKTQPENGNKPFVGTLNVTTPPTASYYINKQYKLQPFYGNQQLKAFKGYFCNIGNAEGKTIVINKTTNGIEKTIIQNNYSPQPEIIYNLNGQRMVLKRNALSKGVYIINGRKTLLK</sequence>
<keyword evidence="3" id="KW-1185">Reference proteome</keyword>
<evidence type="ECO:0008006" key="4">
    <source>
        <dbReference type="Google" id="ProtNLM"/>
    </source>
</evidence>
<dbReference type="RefSeq" id="WP_110370513.1">
    <property type="nucleotide sequence ID" value="NZ_QJJX01000051.1"/>
</dbReference>
<comment type="caution">
    <text evidence="2">The sequence shown here is derived from an EMBL/GenBank/DDBJ whole genome shotgun (WGS) entry which is preliminary data.</text>
</comment>
<dbReference type="STRING" id="1122991.GCA_000613445_00431"/>
<proteinExistence type="predicted"/>
<evidence type="ECO:0000313" key="3">
    <source>
        <dbReference type="Proteomes" id="UP000248314"/>
    </source>
</evidence>
<organism evidence="2 3">
    <name type="scientific">Hoylesella shahii DSM 15611 = JCM 12083</name>
    <dbReference type="NCBI Taxonomy" id="1122991"/>
    <lineage>
        <taxon>Bacteria</taxon>
        <taxon>Pseudomonadati</taxon>
        <taxon>Bacteroidota</taxon>
        <taxon>Bacteroidia</taxon>
        <taxon>Bacteroidales</taxon>
        <taxon>Prevotellaceae</taxon>
        <taxon>Hoylesella</taxon>
    </lineage>
</organism>
<protein>
    <recommendedName>
        <fullName evidence="4">Lipocalin-like domain-containing protein</fullName>
    </recommendedName>
</protein>
<feature type="chain" id="PRO_5016452440" description="Lipocalin-like domain-containing protein" evidence="1">
    <location>
        <begin position="25"/>
        <end position="545"/>
    </location>
</feature>
<name>A0A318I580_9BACT</name>
<accession>A0A318I580</accession>
<evidence type="ECO:0000313" key="2">
    <source>
        <dbReference type="EMBL" id="PXX17930.1"/>
    </source>
</evidence>